<dbReference type="AlphaFoldDB" id="F8L7M6"/>
<dbReference type="RefSeq" id="WP_013943226.1">
    <property type="nucleotide sequence ID" value="NC_015713.1"/>
</dbReference>
<dbReference type="KEGG" id="sng:SNE_A08820"/>
<reference key="1">
    <citation type="journal article" date="2011" name="Mol. Biol. Evol.">
        <title>Unity in variety -- the pan-genome of the Chlamydiae.</title>
        <authorList>
            <person name="Collingro A."/>
            <person name="Tischler P."/>
            <person name="Weinmaier T."/>
            <person name="Penz T."/>
            <person name="Heinz E."/>
            <person name="Brunham R.C."/>
            <person name="Read T.D."/>
            <person name="Bavoil P.M."/>
            <person name="Sachse K."/>
            <person name="Kahane S."/>
            <person name="Friedman M.G."/>
            <person name="Rattei T."/>
            <person name="Myers G.S.A."/>
            <person name="Horn M."/>
        </authorList>
    </citation>
    <scope>NUCLEOTIDE SEQUENCE</scope>
    <source>
        <strain>Z</strain>
    </source>
</reference>
<gene>
    <name evidence="3" type="ordered locus">SNE_A08820</name>
</gene>
<protein>
    <submittedName>
        <fullName evidence="3">MOMP-like family protein</fullName>
    </submittedName>
</protein>
<dbReference type="Proteomes" id="UP000000496">
    <property type="component" value="Chromosome gsn.131"/>
</dbReference>
<dbReference type="Pfam" id="PF05150">
    <property type="entry name" value="Legionella_OMP"/>
    <property type="match status" value="1"/>
</dbReference>
<evidence type="ECO:0000313" key="4">
    <source>
        <dbReference type="Proteomes" id="UP000000496"/>
    </source>
</evidence>
<keyword evidence="2" id="KW-0732">Signal</keyword>
<accession>F8L7M6</accession>
<sequence length="397" mass="45551">MHKLTKKVATLLSLSLLSTLGAYESMEDRIQTLEREMQEISTRNPQETLGANFTSARPEVLGENVFLTFDILYWHPKVGGTEFAYSANMQSQIISVPGGAPIILPTRRGDVKENDFDWEWGLKAGIGYNLTHDGWDIYAQYTYYNPDSTSSSSKAPPSGLLPLRLLGQIIAQKVKSSFEIEYDNVEFELGRNYFVSAFLSFRPFLSMKSTWIDLNQRITYVASPLNDAAFPGEFTTSAFDFKAKCESKLWGIGPRIGTNTRFHLGHGFSIFGDFSTSILYGYFRTLHKEFFPEHVLRQLDDGKLLKVRTKKHQFVPYAQMFVGLEWGDYVNHHHQHIRFKLGYEVQYYWRANQMQDVETSVGNLQALGNIPQVRVDYEPFSEDVMFYGITGEFRLDF</sequence>
<evidence type="ECO:0000256" key="1">
    <source>
        <dbReference type="SAM" id="Coils"/>
    </source>
</evidence>
<dbReference type="OrthoDB" id="20745at2"/>
<feature type="chain" id="PRO_5003374240" evidence="2">
    <location>
        <begin position="23"/>
        <end position="397"/>
    </location>
</feature>
<reference evidence="3 4" key="2">
    <citation type="journal article" date="2011" name="Mol. Biol. Evol.">
        <title>Unity in variety--the pan-genome of the Chlamydiae.</title>
        <authorList>
            <person name="Collingro A."/>
            <person name="Tischler P."/>
            <person name="Weinmaier T."/>
            <person name="Penz T."/>
            <person name="Heinz E."/>
            <person name="Brunham R.C."/>
            <person name="Read T.D."/>
            <person name="Bavoil P.M."/>
            <person name="Sachse K."/>
            <person name="Kahane S."/>
            <person name="Friedman M.G."/>
            <person name="Rattei T."/>
            <person name="Myers G.S."/>
            <person name="Horn M."/>
        </authorList>
    </citation>
    <scope>NUCLEOTIDE SEQUENCE [LARGE SCALE GENOMIC DNA]</scope>
    <source>
        <strain evidence="4">ATCC VR-1471 / Z</strain>
    </source>
</reference>
<feature type="coiled-coil region" evidence="1">
    <location>
        <begin position="16"/>
        <end position="43"/>
    </location>
</feature>
<dbReference type="HOGENOM" id="CLU_059550_0_0_0"/>
<dbReference type="InterPro" id="IPR007825">
    <property type="entry name" value="Major_OMP_Legionella"/>
</dbReference>
<name>F8L7M6_SIMNZ</name>
<keyword evidence="1" id="KW-0175">Coiled coil</keyword>
<feature type="signal peptide" evidence="2">
    <location>
        <begin position="1"/>
        <end position="22"/>
    </location>
</feature>
<evidence type="ECO:0000256" key="2">
    <source>
        <dbReference type="SAM" id="SignalP"/>
    </source>
</evidence>
<proteinExistence type="predicted"/>
<evidence type="ECO:0000313" key="3">
    <source>
        <dbReference type="EMBL" id="CCB88759.1"/>
    </source>
</evidence>
<dbReference type="eggNOG" id="COG3468">
    <property type="taxonomic scope" value="Bacteria"/>
</dbReference>
<dbReference type="EMBL" id="FR872582">
    <property type="protein sequence ID" value="CCB88759.1"/>
    <property type="molecule type" value="Genomic_DNA"/>
</dbReference>
<keyword evidence="4" id="KW-1185">Reference proteome</keyword>
<organism evidence="3 4">
    <name type="scientific">Simkania negevensis (strain ATCC VR-1471 / DSM 27360 / Z)</name>
    <dbReference type="NCBI Taxonomy" id="331113"/>
    <lineage>
        <taxon>Bacteria</taxon>
        <taxon>Pseudomonadati</taxon>
        <taxon>Chlamydiota</taxon>
        <taxon>Chlamydiia</taxon>
        <taxon>Parachlamydiales</taxon>
        <taxon>Simkaniaceae</taxon>
        <taxon>Simkania</taxon>
    </lineage>
</organism>